<dbReference type="EMBL" id="JANJQO010003124">
    <property type="protein sequence ID" value="KAJ2964914.1"/>
    <property type="molecule type" value="Genomic_DNA"/>
</dbReference>
<evidence type="ECO:0000313" key="1">
    <source>
        <dbReference type="EMBL" id="KAJ2964914.1"/>
    </source>
</evidence>
<proteinExistence type="predicted"/>
<organism evidence="1 2">
    <name type="scientific">Zarea fungicola</name>
    <dbReference type="NCBI Taxonomy" id="93591"/>
    <lineage>
        <taxon>Eukaryota</taxon>
        <taxon>Fungi</taxon>
        <taxon>Dikarya</taxon>
        <taxon>Ascomycota</taxon>
        <taxon>Pezizomycotina</taxon>
        <taxon>Sordariomycetes</taxon>
        <taxon>Hypocreomycetidae</taxon>
        <taxon>Hypocreales</taxon>
        <taxon>Cordycipitaceae</taxon>
        <taxon>Zarea</taxon>
    </lineage>
</organism>
<gene>
    <name evidence="1" type="ORF">NQ176_g10769</name>
</gene>
<accession>A0ACC1MF36</accession>
<evidence type="ECO:0000313" key="2">
    <source>
        <dbReference type="Proteomes" id="UP001143910"/>
    </source>
</evidence>
<reference evidence="1" key="1">
    <citation type="submission" date="2022-08" db="EMBL/GenBank/DDBJ databases">
        <title>Genome Sequence of Lecanicillium fungicola.</title>
        <authorList>
            <person name="Buettner E."/>
        </authorList>
    </citation>
    <scope>NUCLEOTIDE SEQUENCE</scope>
    <source>
        <strain evidence="1">Babe33</strain>
    </source>
</reference>
<dbReference type="Proteomes" id="UP001143910">
    <property type="component" value="Unassembled WGS sequence"/>
</dbReference>
<name>A0ACC1MF36_9HYPO</name>
<protein>
    <submittedName>
        <fullName evidence="1">Uncharacterized protein</fullName>
    </submittedName>
</protein>
<sequence>MAVERIGSIIKHLAPGSALNSIQAKNADDVVITLAIRTPLTKARKGAFKDSGVEFLVYSLLKELKTRSGIDPALVEDFALGNVRYHHFQHDSHIYIKLLES</sequence>
<keyword evidence="2" id="KW-1185">Reference proteome</keyword>
<comment type="caution">
    <text evidence="1">The sequence shown here is derived from an EMBL/GenBank/DDBJ whole genome shotgun (WGS) entry which is preliminary data.</text>
</comment>